<evidence type="ECO:0000313" key="5">
    <source>
        <dbReference type="Proteomes" id="UP000548632"/>
    </source>
</evidence>
<dbReference type="GO" id="GO:0006518">
    <property type="term" value="P:peptide metabolic process"/>
    <property type="evidence" value="ECO:0007669"/>
    <property type="project" value="TreeGrafter"/>
</dbReference>
<evidence type="ECO:0000313" key="4">
    <source>
        <dbReference type="EMBL" id="MBB1125688.1"/>
    </source>
</evidence>
<reference evidence="4 5" key="1">
    <citation type="journal article" date="2020" name="Arch. Microbiol.">
        <title>The genome sequence of the giant phototrophic gammaproteobacterium Thiospirillum jenense gives insight into its physiological properties and phylogenetic relationships.</title>
        <authorList>
            <person name="Imhoff J.F."/>
            <person name="Meyer T.E."/>
            <person name="Kyndt J.A."/>
        </authorList>
    </citation>
    <scope>NUCLEOTIDE SEQUENCE [LARGE SCALE GENOMIC DNA]</scope>
    <source>
        <strain evidence="4 5">DSM 216</strain>
    </source>
</reference>
<dbReference type="Pfam" id="PF13946">
    <property type="entry name" value="DUF4214"/>
    <property type="match status" value="1"/>
</dbReference>
<dbReference type="InterPro" id="IPR044060">
    <property type="entry name" value="Bacterial_rp_domain"/>
</dbReference>
<dbReference type="AlphaFoldDB" id="A0A839HEL5"/>
<dbReference type="SMART" id="SM00089">
    <property type="entry name" value="PKD"/>
    <property type="match status" value="2"/>
</dbReference>
<dbReference type="EMBL" id="JABVCQ010000009">
    <property type="protein sequence ID" value="MBB1125688.1"/>
    <property type="molecule type" value="Genomic_DNA"/>
</dbReference>
<dbReference type="PROSITE" id="PS50093">
    <property type="entry name" value="PKD"/>
    <property type="match status" value="2"/>
</dbReference>
<evidence type="ECO:0000256" key="2">
    <source>
        <dbReference type="SAM" id="SignalP"/>
    </source>
</evidence>
<dbReference type="CDD" id="cd00146">
    <property type="entry name" value="PKD"/>
    <property type="match status" value="2"/>
</dbReference>
<dbReference type="InterPro" id="IPR013783">
    <property type="entry name" value="Ig-like_fold"/>
</dbReference>
<dbReference type="Proteomes" id="UP000548632">
    <property type="component" value="Unassembled WGS sequence"/>
</dbReference>
<gene>
    <name evidence="4" type="ORF">HUK38_05500</name>
</gene>
<keyword evidence="2" id="KW-0732">Signal</keyword>
<dbReference type="SUPFAM" id="SSF49464">
    <property type="entry name" value="Carboxypeptidase regulatory domain-like"/>
    <property type="match status" value="2"/>
</dbReference>
<dbReference type="SUPFAM" id="SSF49299">
    <property type="entry name" value="PKD domain"/>
    <property type="match status" value="2"/>
</dbReference>
<dbReference type="InterPro" id="IPR000601">
    <property type="entry name" value="PKD_dom"/>
</dbReference>
<organism evidence="4 5">
    <name type="scientific">Thiospirillum jenense</name>
    <dbReference type="NCBI Taxonomy" id="1653858"/>
    <lineage>
        <taxon>Bacteria</taxon>
        <taxon>Pseudomonadati</taxon>
        <taxon>Pseudomonadota</taxon>
        <taxon>Gammaproteobacteria</taxon>
        <taxon>Chromatiales</taxon>
        <taxon>Chromatiaceae</taxon>
        <taxon>Thiospirillum</taxon>
    </lineage>
</organism>
<dbReference type="InterPro" id="IPR050753">
    <property type="entry name" value="Peptidase_M14_domain"/>
</dbReference>
<dbReference type="Pfam" id="PF13620">
    <property type="entry name" value="CarboxypepD_reg"/>
    <property type="match status" value="1"/>
</dbReference>
<dbReference type="GO" id="GO:0004181">
    <property type="term" value="F:metallocarboxypeptidase activity"/>
    <property type="evidence" value="ECO:0007669"/>
    <property type="project" value="TreeGrafter"/>
</dbReference>
<dbReference type="Gene3D" id="2.60.40.1120">
    <property type="entry name" value="Carboxypeptidase-like, regulatory domain"/>
    <property type="match status" value="2"/>
</dbReference>
<proteinExistence type="predicted"/>
<protein>
    <submittedName>
        <fullName evidence="4">PKD domain-containing protein</fullName>
    </submittedName>
</protein>
<feature type="domain" description="PKD" evidence="3">
    <location>
        <begin position="315"/>
        <end position="374"/>
    </location>
</feature>
<dbReference type="PANTHER" id="PTHR11532">
    <property type="entry name" value="PROTEASE M14 CARBOXYPEPTIDASE"/>
    <property type="match status" value="1"/>
</dbReference>
<name>A0A839HEL5_9GAMM</name>
<keyword evidence="5" id="KW-1185">Reference proteome</keyword>
<comment type="caution">
    <text evidence="4">The sequence shown here is derived from an EMBL/GenBank/DDBJ whole genome shotgun (WGS) entry which is preliminary data.</text>
</comment>
<dbReference type="Pfam" id="PF18911">
    <property type="entry name" value="PKD_4"/>
    <property type="match status" value="2"/>
</dbReference>
<dbReference type="RefSeq" id="WP_182583280.1">
    <property type="nucleotide sequence ID" value="NZ_JABVCQ010000009.1"/>
</dbReference>
<feature type="compositionally biased region" description="Polar residues" evidence="1">
    <location>
        <begin position="289"/>
        <end position="300"/>
    </location>
</feature>
<dbReference type="GO" id="GO:0016485">
    <property type="term" value="P:protein processing"/>
    <property type="evidence" value="ECO:0007669"/>
    <property type="project" value="TreeGrafter"/>
</dbReference>
<evidence type="ECO:0000259" key="3">
    <source>
        <dbReference type="PROSITE" id="PS50093"/>
    </source>
</evidence>
<sequence>MSSHLMPHWLRSAAASGVLLIGAMLPLSSQAVTNTLTGVVTDAATGDPLANVSVSVAAQTATTDSQGRYTLNNVPAGSLNADFYANNTEGEAPLAVDFYDASTDATQVITAELNGYIPYQYDHVRIEAGDDNRHDISMTQTLAVGEMRFVLTWGETPRDLDSHLLTSIAAGSNGQPYHVYYGNKGHPDSAPFAKLDVDNMSGYGPETVTISRLFNGVYHYYIHNYSGRSNTNDAGLKASGAIVNIYSGDRQDQAAYEFKVPEELGRYWYVGTLDGATGQFTAINRIQDTEPGSTARSGSEQPYPPKPEAREAVAPTITAWLWDFGDGETSTEQNPQHIYTEPGVYTVMLTVTNSDGMSREVVKTEYVNVAGATTVSTVLWGVVTDAQSGEPLANVGVKLNGGQIVRTNEEGEYRIENVPPGSLSADFYANNTEGPAPLDVEFYDASSDATQTLTANMTGYAPYSYDHVMIVAGVENRHDFSMTRPLAAGNMRFVLSWGETPRDLDSHLLTPDGEHVYYPLENRDVGHANLDIDDTSSYGPETVTITDLVDGTYYYFVHNYSARNTTGDTTLATSSAIVEIYDDNGLLRSLTAPTPSTDPVTDLVTGLGEYWYVGKLNGATGQFTIVNELVENESDITGGERSGTQYPPKFEAREASAPSIVLWQWEFGDGQYSSEQNPEHTYRTAGSYDVRLFVMNSDGVTNDITKEDFVVATASTTAMQTLSVDVYGPGAVRSTPSGIACGSLCERDFSADQSVTLTAMPLINGAVFSSWSGCTTNDGLTCTVSMAQDRDVTATFRYPTGNRQLVVSVVGEGSVVSTPAGIDCTTSMCLGSFASTTSSVSLAADAAEGWQFKQWGRGGACPGSTSPTCQVELTGAQSAIAEFEEQSYTDRLQIEAVIVGTGKIVSRPSGINCSRTLADDSEGDVGLTGTCSETFGEDETITFTATAIGDDAEFTGWGGICAPEEPAAGETAPAPVPTCTVAVADLLEASDEPTQQVIASFGAVPRQETTRWKVAELYMATMGYAMDAQGLDYWVGNIETGQLDANGDPWTIETVAQAFFEQPLVQAKYPQTLSDGEYIDEIYRNIFGRGADVNGRNYWMTELGERGTPRNAMIIALINGGWANTSADAQSDMLRFKHRTEVSLAFADYQSENGIVYSELGAANQQYLIAAGSNVLANVTSDEATRDAAIESIPNLLAPIAGD</sequence>
<dbReference type="PANTHER" id="PTHR11532:SF57">
    <property type="entry name" value="CARBOXYPEPTIDASE D, B"/>
    <property type="match status" value="1"/>
</dbReference>
<dbReference type="InterPro" id="IPR035986">
    <property type="entry name" value="PKD_dom_sf"/>
</dbReference>
<dbReference type="GO" id="GO:0005615">
    <property type="term" value="C:extracellular space"/>
    <property type="evidence" value="ECO:0007669"/>
    <property type="project" value="TreeGrafter"/>
</dbReference>
<dbReference type="Gene3D" id="2.60.120.380">
    <property type="match status" value="1"/>
</dbReference>
<feature type="domain" description="PKD" evidence="3">
    <location>
        <begin position="650"/>
        <end position="717"/>
    </location>
</feature>
<evidence type="ECO:0000256" key="1">
    <source>
        <dbReference type="SAM" id="MobiDB-lite"/>
    </source>
</evidence>
<accession>A0A839HEL5</accession>
<dbReference type="Gene3D" id="2.60.40.10">
    <property type="entry name" value="Immunoglobulins"/>
    <property type="match status" value="2"/>
</dbReference>
<feature type="chain" id="PRO_5032946847" evidence="2">
    <location>
        <begin position="32"/>
        <end position="1203"/>
    </location>
</feature>
<dbReference type="InterPro" id="IPR025282">
    <property type="entry name" value="DUF4214"/>
</dbReference>
<feature type="signal peptide" evidence="2">
    <location>
        <begin position="1"/>
        <end position="31"/>
    </location>
</feature>
<dbReference type="InterPro" id="IPR022409">
    <property type="entry name" value="PKD/Chitinase_dom"/>
</dbReference>
<dbReference type="InterPro" id="IPR008969">
    <property type="entry name" value="CarboxyPept-like_regulatory"/>
</dbReference>
<dbReference type="Pfam" id="PF18998">
    <property type="entry name" value="Flg_new_2"/>
    <property type="match status" value="2"/>
</dbReference>
<feature type="region of interest" description="Disordered" evidence="1">
    <location>
        <begin position="289"/>
        <end position="308"/>
    </location>
</feature>